<dbReference type="Proteomes" id="UP000870292">
    <property type="component" value="Unassembled WGS sequence"/>
</dbReference>
<dbReference type="Proteomes" id="UP000846355">
    <property type="component" value="Unassembled WGS sequence"/>
</dbReference>
<evidence type="ECO:0000313" key="31">
    <source>
        <dbReference type="EMBL" id="STM20018.1"/>
    </source>
</evidence>
<reference evidence="25" key="15">
    <citation type="journal article" date="2020" name="Int. J. Antimicrob. Agents">
        <title>Identification and characterisation of fosfomycin resistance in Escherichia coli urinary tract infection isolates from Australia.</title>
        <authorList>
            <person name="Mowlaboccus S."/>
            <person name="Daley D."/>
            <person name="Pang S."/>
            <person name="Gottlieb T."/>
            <person name="Merlino J."/>
            <person name="Nimmo G.R."/>
            <person name="George N."/>
            <person name="Korman T.M."/>
            <person name="Streitberg R."/>
            <person name="Robson J."/>
            <person name="Peachey G."/>
            <person name="Collignon P."/>
            <person name="Bradbury S."/>
            <person name="Colombi E."/>
            <person name="Ramsay J.P."/>
            <person name="Rogers B.A."/>
            <person name="Coombs G.W."/>
        </authorList>
    </citation>
    <scope>NUCLEOTIDE SEQUENCE</scope>
    <source>
        <strain evidence="25">EC2</strain>
    </source>
</reference>
<evidence type="ECO:0000313" key="22">
    <source>
        <dbReference type="EMBL" id="MXI77645.1"/>
    </source>
</evidence>
<evidence type="ECO:0000313" key="11">
    <source>
        <dbReference type="EMBL" id="HAI5333626.1"/>
    </source>
</evidence>
<dbReference type="OMA" id="NNKPAGY"/>
<dbReference type="EMBL" id="AASCBU010000008">
    <property type="protein sequence ID" value="EFA8784423.1"/>
    <property type="molecule type" value="Genomic_DNA"/>
</dbReference>
<dbReference type="SMR" id="A0A023LD86"/>
<evidence type="ECO:0000313" key="15">
    <source>
        <dbReference type="EMBL" id="HAJ5959286.1"/>
    </source>
</evidence>
<dbReference type="EMBL" id="JACZOI010000050">
    <property type="protein sequence ID" value="MBE0979210.1"/>
    <property type="molecule type" value="Genomic_DNA"/>
</dbReference>
<dbReference type="EMBL" id="VOTT01001677">
    <property type="protein sequence ID" value="MPU53457.1"/>
    <property type="molecule type" value="Genomic_DNA"/>
</dbReference>
<dbReference type="RefSeq" id="WP_000554758.1">
    <property type="nucleotide sequence ID" value="NZ_AP019189.1"/>
</dbReference>
<dbReference type="EMBL" id="WUIY01000390">
    <property type="protein sequence ID" value="MXI77645.1"/>
    <property type="molecule type" value="Genomic_DNA"/>
</dbReference>
<evidence type="ECO:0000313" key="46">
    <source>
        <dbReference type="Proteomes" id="UP000436141"/>
    </source>
</evidence>
<reference evidence="23 48" key="16">
    <citation type="submission" date="2020-02" db="EMBL/GenBank/DDBJ databases">
        <authorList>
            <person name="Subbiah M."/>
            <person name="Call D."/>
        </authorList>
    </citation>
    <scope>NUCLEOTIDE SEQUENCE [LARGE SCALE GENOMIC DNA]</scope>
    <source>
        <strain evidence="23 48">8375wB1</strain>
    </source>
</reference>
<reference evidence="33 44" key="9">
    <citation type="submission" date="2019-06" db="EMBL/GenBank/DDBJ databases">
        <title>The presence and diversity of blaCTX-M among Escherichia coli from urban wastewater and feedlot cattle, in Alberta, Canada.</title>
        <authorList>
            <person name="Cormier A.C."/>
            <person name="Chalmer G."/>
            <person name="Cook S.R."/>
            <person name="Zaheer R."/>
            <person name="Hannon S.J."/>
            <person name="Booker C.W."/>
            <person name="Read R."/>
            <person name="Gow S.P."/>
            <person name="Mcallister T.A."/>
            <person name="Boerlin P."/>
        </authorList>
    </citation>
    <scope>NUCLEOTIDE SEQUENCE [LARGE SCALE GENOMIC DNA]</scope>
    <source>
        <strain evidence="33 44">347</strain>
    </source>
</reference>
<reference evidence="19" key="20">
    <citation type="submission" date="2020-09" db="EMBL/GenBank/DDBJ databases">
        <title>Emerging polyconal dissemination of OXA-244-producing E. coli in France.</title>
        <authorList>
            <person name="Emeraud C."/>
            <person name="Girlich D."/>
            <person name="Bonnin R.A."/>
            <person name="Jousset A.B."/>
            <person name="Naas T."/>
            <person name="Dortet L."/>
        </authorList>
    </citation>
    <scope>NUCLEOTIDE SEQUENCE</scope>
    <source>
        <strain evidence="19">225E3</strain>
    </source>
</reference>
<evidence type="ECO:0000313" key="47">
    <source>
        <dbReference type="Proteomes" id="UP000460351"/>
    </source>
</evidence>
<dbReference type="PANTHER" id="PTHR33713">
    <property type="entry name" value="ANTITOXIN YAFN-RELATED"/>
    <property type="match status" value="1"/>
</dbReference>
<dbReference type="PATRIC" id="fig|562.10475.peg.4373"/>
<evidence type="ECO:0000313" key="6">
    <source>
        <dbReference type="EMBL" id="EFH0366961.1"/>
    </source>
</evidence>
<dbReference type="EMBL" id="VRXD01000011">
    <property type="protein sequence ID" value="TXQ35366.1"/>
    <property type="molecule type" value="Genomic_DNA"/>
</dbReference>
<evidence type="ECO:0000313" key="5">
    <source>
        <dbReference type="EMBL" id="EFH0044514.1"/>
    </source>
</evidence>
<dbReference type="EMBL" id="VHKY01000021">
    <property type="protein sequence ID" value="TZE44826.1"/>
    <property type="molecule type" value="Genomic_DNA"/>
</dbReference>
<evidence type="ECO:0000313" key="19">
    <source>
        <dbReference type="EMBL" id="MBE0979210.1"/>
    </source>
</evidence>
<evidence type="ECO:0000313" key="28">
    <source>
        <dbReference type="EMBL" id="STF95470.1"/>
    </source>
</evidence>
<reference evidence="7 52" key="13">
    <citation type="submission" date="2019-11" db="EMBL/GenBank/DDBJ databases">
        <authorList>
            <consortium name="GenomeTrakr network: Whole genome sequencing for foodborne pathogen traceback"/>
        </authorList>
    </citation>
    <scope>NUCLEOTIDE SEQUENCE [LARGE SCALE GENOMIC DNA]</scope>
    <source>
        <strain evidence="7 52">PSU-2072</strain>
    </source>
</reference>
<evidence type="ECO:0000313" key="12">
    <source>
        <dbReference type="EMBL" id="HAI5335607.1"/>
    </source>
</evidence>
<reference evidence="51 54" key="7">
    <citation type="submission" date="2018-08" db="EMBL/GenBank/DDBJ databases">
        <authorList>
            <consortium name="PulseNet: The National Subtyping Network for Foodborne Disease Surveillance"/>
            <person name="Tarr C.L."/>
            <person name="Trees E."/>
            <person name="Katz L.S."/>
            <person name="Carleton-Romer H.A."/>
            <person name="Stroika S."/>
            <person name="Kucerova Z."/>
            <person name="Roache K.F."/>
            <person name="Sabol A.L."/>
            <person name="Besser J."/>
            <person name="Gerner-Smidt P."/>
        </authorList>
    </citation>
    <scope>NUCLEOTIDE SEQUENCE [LARGE SCALE GENOMIC DNA]</scope>
    <source>
        <strain evidence="6 50">PNUSAE004166</strain>
        <strain evidence="5 51">PNUSAE004760</strain>
        <strain evidence="2 54">PNUSAE011918</strain>
    </source>
</reference>
<dbReference type="Proteomes" id="UP000567387">
    <property type="component" value="Unassembled WGS sequence"/>
</dbReference>
<dbReference type="Proteomes" id="UP000521991">
    <property type="component" value="Unassembled WGS sequence"/>
</dbReference>
<evidence type="ECO:0000313" key="40">
    <source>
        <dbReference type="Proteomes" id="UP000254503"/>
    </source>
</evidence>
<evidence type="ECO:0000313" key="27">
    <source>
        <dbReference type="EMBL" id="STE76940.1"/>
    </source>
</evidence>
<evidence type="ECO:0000313" key="50">
    <source>
        <dbReference type="Proteomes" id="UP000521991"/>
    </source>
</evidence>
<accession>A0A0J3W8G4</accession>
<dbReference type="EMBL" id="UGCU01000001">
    <property type="protein sequence ID" value="STJ13197.1"/>
    <property type="molecule type" value="Genomic_DNA"/>
</dbReference>
<evidence type="ECO:0000313" key="17">
    <source>
        <dbReference type="EMBL" id="HBB1574414.1"/>
    </source>
</evidence>
<dbReference type="EMBL" id="AASHPR010000005">
    <property type="protein sequence ID" value="EFC3523803.1"/>
    <property type="molecule type" value="Genomic_DNA"/>
</dbReference>
<evidence type="ECO:0000313" key="45">
    <source>
        <dbReference type="Proteomes" id="UP000392867"/>
    </source>
</evidence>
<evidence type="ECO:0000313" key="21">
    <source>
        <dbReference type="EMBL" id="MQS31831.1"/>
    </source>
</evidence>
<dbReference type="EMBL" id="DABGKQ010000009">
    <property type="protein sequence ID" value="HAJ5804676.1"/>
    <property type="molecule type" value="Genomic_DNA"/>
</dbReference>
<dbReference type="Proteomes" id="UP000324120">
    <property type="component" value="Unassembled WGS sequence"/>
</dbReference>
<dbReference type="EMBL" id="DABUHV010000047">
    <property type="protein sequence ID" value="HAN4356220.1"/>
    <property type="molecule type" value="Genomic_DNA"/>
</dbReference>
<dbReference type="EMBL" id="UGAK01000003">
    <property type="protein sequence ID" value="STF95470.1"/>
    <property type="molecule type" value="Genomic_DNA"/>
</dbReference>
<dbReference type="Proteomes" id="UP000321295">
    <property type="component" value="Unassembled WGS sequence"/>
</dbReference>
<dbReference type="Proteomes" id="UP000460351">
    <property type="component" value="Unassembled WGS sequence"/>
</dbReference>
<evidence type="ECO:0000313" key="41">
    <source>
        <dbReference type="Proteomes" id="UP000255201"/>
    </source>
</evidence>
<dbReference type="Proteomes" id="UP000538406">
    <property type="component" value="Unassembled WGS sequence"/>
</dbReference>
<dbReference type="EMBL" id="SQQU01000023">
    <property type="protein sequence ID" value="MQS31831.1"/>
    <property type="molecule type" value="Genomic_DNA"/>
</dbReference>
<dbReference type="NCBIfam" id="NF007300">
    <property type="entry name" value="PRK09778.1"/>
    <property type="match status" value="1"/>
</dbReference>
<dbReference type="Proteomes" id="UP000842519">
    <property type="component" value="Unassembled WGS sequence"/>
</dbReference>
<dbReference type="Proteomes" id="UP000188967">
    <property type="component" value="Unassembled WGS sequence"/>
</dbReference>
<dbReference type="EMBL" id="AASURL010000059">
    <property type="protein sequence ID" value="EFH0366961.1"/>
    <property type="molecule type" value="Genomic_DNA"/>
</dbReference>
<dbReference type="Proteomes" id="UP000050556">
    <property type="component" value="Unassembled WGS sequence"/>
</dbReference>
<dbReference type="EMBL" id="AASWOY010000050">
    <property type="protein sequence ID" value="EFH6650681.1"/>
    <property type="molecule type" value="Genomic_DNA"/>
</dbReference>
<dbReference type="EMBL" id="CACRYR010000177">
    <property type="protein sequence ID" value="VZR33005.1"/>
    <property type="molecule type" value="Genomic_DNA"/>
</dbReference>
<sequence>MHRILAEKSVNITELRKNPAKYFIDQPVAVLSNNRPAGYLLSASAFEALMDMLAEQEEKKPIKARFRPSAARLEEITRRAEQYLNDMTDDDFNDFKE</sequence>
<comment type="similarity">
    <text evidence="1">Belongs to the phD/YefM antitoxin family.</text>
</comment>
<evidence type="ECO:0000313" key="43">
    <source>
        <dbReference type="Proteomes" id="UP000321295"/>
    </source>
</evidence>
<dbReference type="EMBL" id="MTPS01000004">
    <property type="protein sequence ID" value="ONG36970.1"/>
    <property type="molecule type" value="Genomic_DNA"/>
</dbReference>
<gene>
    <name evidence="8" type="primary">yafN</name>
    <name evidence="18" type="ORF">ACU57_05500</name>
    <name evidence="6" type="ORF">BGM66_003440</name>
    <name evidence="5" type="ORF">BKL28_003339</name>
    <name evidence="24" type="ORF">BXT93_00200</name>
    <name evidence="2" type="ORF">C2R31_002244</name>
    <name evidence="3" type="ORF">C2R31_005332</name>
    <name evidence="4" type="ORF">CTR35_000892</name>
    <name evidence="26" type="ORF">D3C88_16575</name>
    <name evidence="21" type="ORF">E4K51_16980</name>
    <name evidence="33" type="ORF">FKO60_20320</name>
    <name evidence="32" type="ORF">FV293_09725</name>
    <name evidence="20" type="ORF">FVB16_32335</name>
    <name evidence="23" type="ORF">G3W53_16985</name>
    <name evidence="9" type="ORF">GGB84_004429</name>
    <name evidence="10" type="ORF">GGB84_005464</name>
    <name evidence="7" type="ORF">GNW61_18305</name>
    <name evidence="22" type="ORF">GRW05_26015</name>
    <name evidence="11" type="ORF">HJQ60_003649</name>
    <name evidence="12" type="ORF">HJQ60_005799</name>
    <name evidence="13" type="ORF">HLZ39_09200</name>
    <name evidence="14" type="ORF">HLZ39_26225</name>
    <name evidence="15" type="ORF">HMV95_13530</name>
    <name evidence="25" type="ORF">HX136_20155</name>
    <name evidence="34" type="ORF">IDONEFKE_03725</name>
    <name evidence="16" type="ORF">IFC14_004777</name>
    <name evidence="19" type="ORF">IH772_18215</name>
    <name evidence="17" type="ORF">J0541_003369</name>
    <name evidence="27" type="ORF">NCTC10764_05537</name>
    <name evidence="31" type="ORF">NCTC7922_05973</name>
    <name evidence="28" type="ORF">NCTC7927_04390</name>
    <name evidence="30" type="ORF">NCTC9045_04585</name>
    <name evidence="29" type="ORF">NCTC9077_04979</name>
    <name evidence="8" type="ORF">P6223_001959</name>
</gene>
<dbReference type="Proteomes" id="UP000254503">
    <property type="component" value="Unassembled WGS sequence"/>
</dbReference>
<dbReference type="AlphaFoldDB" id="A0A023LD86"/>
<evidence type="ECO:0000313" key="23">
    <source>
        <dbReference type="EMBL" id="NEN71813.1"/>
    </source>
</evidence>
<evidence type="ECO:0000313" key="51">
    <source>
        <dbReference type="Proteomes" id="UP000528199"/>
    </source>
</evidence>
<dbReference type="InterPro" id="IPR036165">
    <property type="entry name" value="YefM-like_sf"/>
</dbReference>
<dbReference type="EMBL" id="DAAYTU010000041">
    <property type="protein sequence ID" value="HAG5772665.1"/>
    <property type="molecule type" value="Genomic_DNA"/>
</dbReference>
<dbReference type="Proteomes" id="UP000640866">
    <property type="component" value="Unassembled WGS sequence"/>
</dbReference>
<reference evidence="9 56" key="4">
    <citation type="journal article" date="2018" name="Genome Biol.">
        <title>SKESA: strategic k-mer extension for scrupulous assemblies.</title>
        <authorList>
            <person name="Souvorov A."/>
            <person name="Agarwala R."/>
            <person name="Lipman D.J."/>
        </authorList>
    </citation>
    <scope>NUCLEOTIDE SEQUENCE [LARGE SCALE GENOMIC DNA]</scope>
    <source>
        <strain evidence="9">1839</strain>
        <strain evidence="16">489-16</strain>
        <strain evidence="11">AMC_487</strain>
        <strain evidence="13">Ecoli[ST-405]</strain>
        <strain evidence="56">ecoli[ST-405]</strain>
        <strain evidence="17">Escherichia coli</strain>
        <strain evidence="15">EuSCAPE_DE065</strain>
    </source>
</reference>
<reference evidence="26 42" key="3">
    <citation type="journal article" date="2018" name="BMC Microbiol.">
        <title>Genome sequencing of strains of the most prevalent clonal group of O1:K1:H7 Escherichia coli that causes neonatal meningitis in France.</title>
        <authorList>
            <person name="Geslain G."/>
            <person name="Birgy A."/>
            <person name="Adiba S."/>
            <person name="Magnan M."/>
            <person name="Courroux C."/>
            <person name="Levy C."/>
            <person name="Cohen R."/>
            <person name="Bidet P."/>
            <person name="Bonacorsi S."/>
        </authorList>
    </citation>
    <scope>NUCLEOTIDE SEQUENCE [LARGE SCALE GENOMIC DNA]</scope>
    <source>
        <strain evidence="26 42">S308</strain>
    </source>
</reference>
<dbReference type="Proteomes" id="UP000845800">
    <property type="component" value="Unassembled WGS sequence"/>
</dbReference>
<reference evidence="49" key="18">
    <citation type="submission" date="2020-06" db="EMBL/GenBank/DDBJ databases">
        <title>Identification and Characterisation of Fosfomycin Resistance in Escherichia coli Urinary Tract Infection Isolates from Australia.</title>
        <authorList>
            <person name="Mowlaboccus S."/>
            <person name="Daley D."/>
            <person name="Pang S."/>
            <person name="Gottlieb T."/>
            <person name="Nimmo G.R."/>
            <person name="George N."/>
            <person name="Korman T.M."/>
            <person name="Strietberg R."/>
            <person name="Robson J."/>
            <person name="Peachey G."/>
            <person name="Collignon P."/>
            <person name="Bradbury S."/>
            <person name="Colombi E."/>
            <person name="Ramsay J.P."/>
            <person name="Rogers B.A."/>
            <person name="Coombs G.W."/>
        </authorList>
    </citation>
    <scope>NUCLEOTIDE SEQUENCE [LARGE SCALE GENOMIC DNA]</scope>
    <source>
        <strain evidence="49">EC2</strain>
    </source>
</reference>
<dbReference type="EMBL" id="AASCBU010000101">
    <property type="protein sequence ID" value="EFA8787347.1"/>
    <property type="molecule type" value="Genomic_DNA"/>
</dbReference>
<dbReference type="Proteomes" id="UP000284508">
    <property type="component" value="Unassembled WGS sequence"/>
</dbReference>
<evidence type="ECO:0000313" key="49">
    <source>
        <dbReference type="Proteomes" id="UP000509796"/>
    </source>
</evidence>
<evidence type="ECO:0000313" key="13">
    <source>
        <dbReference type="EMBL" id="HAJ5804676.1"/>
    </source>
</evidence>
<dbReference type="EMBL" id="JAAGYP010000022">
    <property type="protein sequence ID" value="NEN71813.1"/>
    <property type="molecule type" value="Genomic_DNA"/>
</dbReference>
<reference evidence="21 47" key="8">
    <citation type="journal article" date="2019" name="Microorganisms">
        <title>Characteristics of Carbapenem-Resistant and Colistin-Resistant Escherichia coli Co-Producing NDM-1 and MCR-1 from Pig Farms in China.</title>
        <authorList>
            <person name="Peng Z."/>
            <person name="Li X."/>
            <person name="Hu Z."/>
            <person name="Li Z."/>
            <person name="Lv Y."/>
            <person name="Lei M."/>
            <person name="Wu B."/>
            <person name="Chen H."/>
            <person name="Wang X."/>
        </authorList>
    </citation>
    <scope>NUCLEOTIDE SEQUENCE [LARGE SCALE GENOMIC DNA]</scope>
    <source>
        <strain evidence="21 47">RXD010</strain>
    </source>
</reference>
<dbReference type="Proteomes" id="UP000509796">
    <property type="component" value="Chromosome"/>
</dbReference>
<evidence type="ECO:0000313" key="3">
    <source>
        <dbReference type="EMBL" id="EFA8787347.1"/>
    </source>
</evidence>
<organism evidence="8">
    <name type="scientific">Escherichia coli</name>
    <dbReference type="NCBI Taxonomy" id="562"/>
    <lineage>
        <taxon>Bacteria</taxon>
        <taxon>Pseudomonadati</taxon>
        <taxon>Pseudomonadota</taxon>
        <taxon>Gammaproteobacteria</taxon>
        <taxon>Enterobacterales</taxon>
        <taxon>Enterobacteriaceae</taxon>
        <taxon>Escherichia</taxon>
    </lineage>
</organism>
<dbReference type="GeneID" id="75056215"/>
<reference evidence="32 43" key="11">
    <citation type="submission" date="2019-08" db="EMBL/GenBank/DDBJ databases">
        <title>Whole genome analysis of cultivated E. coli strains isolated from CD patients and healthy donors.</title>
        <authorList>
            <person name="Siniagina M.N."/>
            <person name="Markelova M.I."/>
            <person name="Laikov A.V."/>
            <person name="Boulygina E.A."/>
            <person name="Khusnutdinova D.R."/>
            <person name="Kharchenko A."/>
            <person name="Grigoryeva T.V."/>
        </authorList>
    </citation>
    <scope>NUCLEOTIDE SEQUENCE [LARGE SCALE GENOMIC DNA]</scope>
    <source>
        <strain evidence="32 43">1_45_11</strain>
    </source>
</reference>
<dbReference type="EMBL" id="LDYI01000044">
    <property type="protein sequence ID" value="KPO16229.1"/>
    <property type="molecule type" value="Genomic_DNA"/>
</dbReference>
<evidence type="ECO:0000313" key="34">
    <source>
        <dbReference type="EMBL" id="VZR33005.1"/>
    </source>
</evidence>
<evidence type="ECO:0000313" key="25">
    <source>
        <dbReference type="EMBL" id="QLG58945.1"/>
    </source>
</evidence>
<evidence type="ECO:0000313" key="20">
    <source>
        <dbReference type="EMBL" id="MPU53457.1"/>
    </source>
</evidence>
<evidence type="ECO:0000313" key="54">
    <source>
        <dbReference type="Proteomes" id="UP000567387"/>
    </source>
</evidence>
<evidence type="ECO:0000313" key="38">
    <source>
        <dbReference type="Proteomes" id="UP000254174"/>
    </source>
</evidence>
<evidence type="ECO:0000313" key="4">
    <source>
        <dbReference type="EMBL" id="EFC3523803.1"/>
    </source>
</evidence>
<evidence type="ECO:0000313" key="56">
    <source>
        <dbReference type="Proteomes" id="UP000842519"/>
    </source>
</evidence>
<evidence type="ECO:0000313" key="36">
    <source>
        <dbReference type="Proteomes" id="UP000188967"/>
    </source>
</evidence>
<dbReference type="EMBL" id="DAAYTU010000232">
    <property type="protein sequence ID" value="HAG5773608.1"/>
    <property type="molecule type" value="Genomic_DNA"/>
</dbReference>
<evidence type="ECO:0000313" key="35">
    <source>
        <dbReference type="Proteomes" id="UP000050556"/>
    </source>
</evidence>
<dbReference type="EMBL" id="UFZL01000003">
    <property type="protein sequence ID" value="STE76940.1"/>
    <property type="molecule type" value="Genomic_DNA"/>
</dbReference>
<dbReference type="EMBL" id="AASUOH010000022">
    <property type="protein sequence ID" value="EFH0044514.1"/>
    <property type="molecule type" value="Genomic_DNA"/>
</dbReference>
<evidence type="ECO:0000256" key="1">
    <source>
        <dbReference type="ARBA" id="ARBA00009981"/>
    </source>
</evidence>
<evidence type="ECO:0000313" key="33">
    <source>
        <dbReference type="EMBL" id="TZE44826.1"/>
    </source>
</evidence>
<dbReference type="EMBL" id="DABGKQ010000178">
    <property type="protein sequence ID" value="HAJ5807916.1"/>
    <property type="molecule type" value="Genomic_DNA"/>
</dbReference>
<evidence type="ECO:0000313" key="14">
    <source>
        <dbReference type="EMBL" id="HAJ5807916.1"/>
    </source>
</evidence>
<evidence type="ECO:0000313" key="37">
    <source>
        <dbReference type="Proteomes" id="UP000254043"/>
    </source>
</evidence>
<dbReference type="SUPFAM" id="SSF143120">
    <property type="entry name" value="YefM-like"/>
    <property type="match status" value="1"/>
</dbReference>
<dbReference type="Proteomes" id="UP000859822">
    <property type="component" value="Unassembled WGS sequence"/>
</dbReference>
<dbReference type="Proteomes" id="UP000392867">
    <property type="component" value="Unassembled WGS sequence"/>
</dbReference>
<dbReference type="EMBL" id="ABLFQU030000016">
    <property type="protein sequence ID" value="EMM0025421.1"/>
    <property type="molecule type" value="Genomic_DNA"/>
</dbReference>
<reference evidence="24 36" key="2">
    <citation type="submission" date="2017-01" db="EMBL/GenBank/DDBJ databases">
        <title>Draft genome sequence of an E. coli strain isolated from human, in Amazon, Brazil.</title>
        <authorList>
            <person name="Moura Q."/>
            <person name="Fernandes M.R."/>
            <person name="Cerdeira L."/>
            <person name="Vianello M."/>
            <person name="Souza T.A."/>
            <person name="Ienne S."/>
            <person name="Lincopan N."/>
        </authorList>
    </citation>
    <scope>NUCLEOTIDE SEQUENCE [LARGE SCALE GENOMIC DNA]</scope>
    <source>
        <strain evidence="24 36">ICBEcBL-II-13</strain>
    </source>
</reference>
<reference evidence="22 46" key="14">
    <citation type="submission" date="2019-12" db="EMBL/GenBank/DDBJ databases">
        <title>Enteriobacteria Tanzani isolates_10434.</title>
        <authorList>
            <person name="Subbiah M."/>
            <person name="Call D."/>
        </authorList>
    </citation>
    <scope>NUCLEOTIDE SEQUENCE [LARGE SCALE GENOMIC DNA]</scope>
    <source>
        <strain evidence="22 46">10434wD1</strain>
    </source>
</reference>
<evidence type="ECO:0000313" key="24">
    <source>
        <dbReference type="EMBL" id="ONG36970.1"/>
    </source>
</evidence>
<accession>A0A023LD86</accession>
<dbReference type="EMBL" id="DABERK010000169">
    <property type="protein sequence ID" value="HAI5335607.1"/>
    <property type="molecule type" value="Genomic_DNA"/>
</dbReference>
<reference evidence="37 38" key="5">
    <citation type="submission" date="2018-06" db="EMBL/GenBank/DDBJ databases">
        <authorList>
            <consortium name="Pathogen Informatics"/>
            <person name="Doyle S."/>
        </authorList>
    </citation>
    <scope>NUCLEOTIDE SEQUENCE [LARGE SCALE GENOMIC DNA]</scope>
    <source>
        <strain evidence="27 41">NCTC10764</strain>
        <strain evidence="31 38">NCTC7922</strain>
        <strain evidence="28 37">NCTC7927</strain>
        <strain evidence="30 40">NCTC9045</strain>
        <strain evidence="29 39">NCTC9077</strain>
    </source>
</reference>
<protein>
    <submittedName>
        <fullName evidence="8 24">Antitoxin YafN</fullName>
    </submittedName>
    <submittedName>
        <fullName evidence="27">Antitoxin of the YafO-YafN toxin-antitoxin system</fullName>
    </submittedName>
    <submittedName>
        <fullName evidence="18">Antitoxin of toxin-antitoxin stability system</fullName>
    </submittedName>
</protein>
<dbReference type="PANTHER" id="PTHR33713:SF10">
    <property type="entry name" value="ANTITOXIN YAFN"/>
    <property type="match status" value="1"/>
</dbReference>
<proteinExistence type="inferred from homology"/>
<evidence type="ECO:0000313" key="44">
    <source>
        <dbReference type="Proteomes" id="UP000324120"/>
    </source>
</evidence>
<evidence type="ECO:0000313" key="16">
    <source>
        <dbReference type="EMBL" id="HAN4356220.1"/>
    </source>
</evidence>
<dbReference type="EMBL" id="CP058571">
    <property type="protein sequence ID" value="QLG58945.1"/>
    <property type="molecule type" value="Genomic_DNA"/>
</dbReference>
<reference evidence="4 53" key="6">
    <citation type="submission" date="2018-08" db="EMBL/GenBank/DDBJ databases">
        <authorList>
            <consortium name="NARMS: The National Antimicrobial Resistance Monitoring System"/>
        </authorList>
    </citation>
    <scope>NUCLEOTIDE SEQUENCE [LARGE SCALE GENOMIC DNA]</scope>
    <source>
        <strain evidence="4 53">FSIS11705178</strain>
    </source>
</reference>
<dbReference type="EMBL" id="UGDD01000002">
    <property type="protein sequence ID" value="STJ56599.1"/>
    <property type="molecule type" value="Genomic_DNA"/>
</dbReference>
<reference evidence="11" key="17">
    <citation type="submission" date="2020-03" db="EMBL/GenBank/DDBJ databases">
        <authorList>
            <consortium name="NCBI Pathogen Detection Project"/>
        </authorList>
    </citation>
    <scope>NUCLEOTIDE SEQUENCE</scope>
    <source>
        <strain evidence="9">1839</strain>
        <strain evidence="16">489-16</strain>
        <strain evidence="11">AMC_487</strain>
        <strain evidence="13">Ecoli[ST-405]</strain>
        <strain evidence="17">Escherichia coli</strain>
        <strain evidence="15">EuSCAPE_DE065</strain>
    </source>
</reference>
<evidence type="ECO:0000313" key="55">
    <source>
        <dbReference type="Proteomes" id="UP000629265"/>
    </source>
</evidence>
<dbReference type="EMBL" id="DADUEU010000021">
    <property type="protein sequence ID" value="HBB1574414.1"/>
    <property type="molecule type" value="Genomic_DNA"/>
</dbReference>
<dbReference type="EMBL" id="DABERK010000022">
    <property type="protein sequence ID" value="HAI5333626.1"/>
    <property type="molecule type" value="Genomic_DNA"/>
</dbReference>
<dbReference type="Proteomes" id="UP000254174">
    <property type="component" value="Unassembled WGS sequence"/>
</dbReference>
<dbReference type="Proteomes" id="UP000254043">
    <property type="component" value="Unassembled WGS sequence"/>
</dbReference>
<evidence type="ECO:0000313" key="53">
    <source>
        <dbReference type="Proteomes" id="UP000538406"/>
    </source>
</evidence>
<dbReference type="InterPro" id="IPR051405">
    <property type="entry name" value="phD/YefM_antitoxin"/>
</dbReference>
<dbReference type="Proteomes" id="UP000629265">
    <property type="component" value="Unassembled WGS sequence"/>
</dbReference>
<reference evidence="18 35" key="1">
    <citation type="journal article" date="2015" name="Front. Microbiol.">
        <title>Genetic determinants of heat resistance in Escherichia coli.</title>
        <authorList>
            <person name="Mercer R.G."/>
            <person name="Zheng J."/>
            <person name="Garcia-Hernandez R."/>
            <person name="Ruan L."/>
            <person name="Ganzle M.G."/>
            <person name="McMullen L.M."/>
        </authorList>
    </citation>
    <scope>NUCLEOTIDE SEQUENCE [LARGE SCALE GENOMIC DNA]</scope>
    <source>
        <strain evidence="18 35">AW1.3</strain>
    </source>
</reference>
<evidence type="ECO:0000313" key="10">
    <source>
        <dbReference type="EMBL" id="HAG5773608.1"/>
    </source>
</evidence>
<dbReference type="Proteomes" id="UP000471360">
    <property type="component" value="Unassembled WGS sequence"/>
</dbReference>
<dbReference type="Proteomes" id="UP000436141">
    <property type="component" value="Unassembled WGS sequence"/>
</dbReference>
<reference evidence="20 45" key="10">
    <citation type="submission" date="2019-08" db="EMBL/GenBank/DDBJ databases">
        <title>Identification of Water Treatment Resistant and Multidrug Resistant Urinary Pathogenic Escherichia coli in Wastewater.</title>
        <authorList>
            <person name="Neumann N."/>
        </authorList>
    </citation>
    <scope>NUCLEOTIDE SEQUENCE [LARGE SCALE GENOMIC DNA]</scope>
    <source>
        <strain evidence="20 45">WU2356</strain>
    </source>
</reference>
<dbReference type="EMBL" id="QXHA01001224">
    <property type="protein sequence ID" value="RIB40812.1"/>
    <property type="molecule type" value="Genomic_DNA"/>
</dbReference>
<evidence type="ECO:0000313" key="26">
    <source>
        <dbReference type="EMBL" id="RIB40812.1"/>
    </source>
</evidence>
<evidence type="ECO:0000313" key="39">
    <source>
        <dbReference type="Proteomes" id="UP000254495"/>
    </source>
</evidence>
<reference evidence="8" key="21">
    <citation type="submission" date="2024-02" db="EMBL/GenBank/DDBJ databases">
        <authorList>
            <consortium name="Clinical and Environmental Microbiology Branch: Whole genome sequencing antimicrobial resistance pathogens in the healthcare setting"/>
        </authorList>
    </citation>
    <scope>NUCLEOTIDE SEQUENCE</scope>
    <source>
        <strain evidence="8">2023CK-00345</strain>
    </source>
</reference>
<reference evidence="34 55" key="12">
    <citation type="submission" date="2019-11" db="EMBL/GenBank/DDBJ databases">
        <authorList>
            <person name="Haines EK M."/>
        </authorList>
    </citation>
    <scope>NUCLEOTIDE SEQUENCE [LARGE SCALE GENOMIC DNA]</scope>
    <source>
        <strain evidence="34">KR2729</strain>
    </source>
</reference>
<evidence type="ECO:0000313" key="32">
    <source>
        <dbReference type="EMBL" id="TXQ35366.1"/>
    </source>
</evidence>
<evidence type="ECO:0000313" key="8">
    <source>
        <dbReference type="EMBL" id="EMM0025421.1"/>
    </source>
</evidence>
<dbReference type="EMBL" id="UGFC01000006">
    <property type="protein sequence ID" value="STM20018.1"/>
    <property type="molecule type" value="Genomic_DNA"/>
</dbReference>
<evidence type="ECO:0000313" key="2">
    <source>
        <dbReference type="EMBL" id="EFA8784423.1"/>
    </source>
</evidence>
<evidence type="ECO:0000313" key="29">
    <source>
        <dbReference type="EMBL" id="STJ13197.1"/>
    </source>
</evidence>
<name>A0A023LD86_ECOLX</name>
<dbReference type="Proteomes" id="UP000255201">
    <property type="component" value="Unassembled WGS sequence"/>
</dbReference>
<evidence type="ECO:0000313" key="30">
    <source>
        <dbReference type="EMBL" id="STJ56599.1"/>
    </source>
</evidence>
<evidence type="ECO:0000313" key="18">
    <source>
        <dbReference type="EMBL" id="KPO16229.1"/>
    </source>
</evidence>
<dbReference type="Proteomes" id="UP000530628">
    <property type="component" value="Unassembled WGS sequence"/>
</dbReference>
<evidence type="ECO:0000313" key="9">
    <source>
        <dbReference type="EMBL" id="HAG5772665.1"/>
    </source>
</evidence>
<evidence type="ECO:0000313" key="7">
    <source>
        <dbReference type="EMBL" id="EFH6650681.1"/>
    </source>
</evidence>
<dbReference type="Proteomes" id="UP000528199">
    <property type="component" value="Unassembled WGS sequence"/>
</dbReference>
<evidence type="ECO:0000313" key="52">
    <source>
        <dbReference type="Proteomes" id="UP000530628"/>
    </source>
</evidence>
<evidence type="ECO:0000313" key="48">
    <source>
        <dbReference type="Proteomes" id="UP000471360"/>
    </source>
</evidence>
<evidence type="ECO:0000313" key="42">
    <source>
        <dbReference type="Proteomes" id="UP000284508"/>
    </source>
</evidence>
<dbReference type="Proteomes" id="UP000254495">
    <property type="component" value="Unassembled WGS sequence"/>
</dbReference>
<reference evidence="25" key="19">
    <citation type="submission" date="2020-06" db="EMBL/GenBank/DDBJ databases">
        <authorList>
            <person name="Ramsay J.P."/>
            <person name="Colombi E."/>
            <person name="Mowlaboccus S."/>
        </authorList>
    </citation>
    <scope>NUCLEOTIDE SEQUENCE</scope>
    <source>
        <strain evidence="25">EC2</strain>
    </source>
</reference>
<dbReference type="EMBL" id="DABHXT010000019">
    <property type="protein sequence ID" value="HAJ5959286.1"/>
    <property type="molecule type" value="Genomic_DNA"/>
</dbReference>